<dbReference type="GO" id="GO:0052689">
    <property type="term" value="F:carboxylic ester hydrolase activity"/>
    <property type="evidence" value="ECO:0007669"/>
    <property type="project" value="TreeGrafter"/>
</dbReference>
<name>A0A0F7ZUS6_9HYPO</name>
<dbReference type="Pfam" id="PF00135">
    <property type="entry name" value="COesterase"/>
    <property type="match status" value="1"/>
</dbReference>
<dbReference type="InterPro" id="IPR050654">
    <property type="entry name" value="AChE-related_enzymes"/>
</dbReference>
<feature type="chain" id="PRO_5005117594" description="Carboxylic ester hydrolase" evidence="3">
    <location>
        <begin position="20"/>
        <end position="509"/>
    </location>
</feature>
<evidence type="ECO:0000256" key="2">
    <source>
        <dbReference type="ARBA" id="ARBA00022801"/>
    </source>
</evidence>
<dbReference type="Proteomes" id="UP000054481">
    <property type="component" value="Unassembled WGS sequence"/>
</dbReference>
<reference evidence="5 6" key="1">
    <citation type="journal article" date="2014" name="Genome Biol. Evol.">
        <title>Comparative genomics and transcriptomics analyses reveal divergent lifestyle features of nematode endoparasitic fungus Hirsutella minnesotensis.</title>
        <authorList>
            <person name="Lai Y."/>
            <person name="Liu K."/>
            <person name="Zhang X."/>
            <person name="Zhang X."/>
            <person name="Li K."/>
            <person name="Wang N."/>
            <person name="Shu C."/>
            <person name="Wu Y."/>
            <person name="Wang C."/>
            <person name="Bushley K.E."/>
            <person name="Xiang M."/>
            <person name="Liu X."/>
        </authorList>
    </citation>
    <scope>NUCLEOTIDE SEQUENCE [LARGE SCALE GENOMIC DNA]</scope>
    <source>
        <strain evidence="5 6">3608</strain>
    </source>
</reference>
<accession>A0A0F7ZUS6</accession>
<dbReference type="SUPFAM" id="SSF53474">
    <property type="entry name" value="alpha/beta-Hydrolases"/>
    <property type="match status" value="1"/>
</dbReference>
<evidence type="ECO:0000313" key="5">
    <source>
        <dbReference type="EMBL" id="KJZ75378.1"/>
    </source>
</evidence>
<dbReference type="PROSITE" id="PS00122">
    <property type="entry name" value="CARBOXYLESTERASE_B_1"/>
    <property type="match status" value="1"/>
</dbReference>
<dbReference type="EC" id="3.1.1.-" evidence="3"/>
<keyword evidence="3" id="KW-0732">Signal</keyword>
<comment type="similarity">
    <text evidence="1 3">Belongs to the type-B carboxylesterase/lipase family.</text>
</comment>
<dbReference type="EMBL" id="KQ030518">
    <property type="protein sequence ID" value="KJZ75378.1"/>
    <property type="molecule type" value="Genomic_DNA"/>
</dbReference>
<dbReference type="OrthoDB" id="408631at2759"/>
<dbReference type="AlphaFoldDB" id="A0A0F7ZUS6"/>
<evidence type="ECO:0000313" key="6">
    <source>
        <dbReference type="Proteomes" id="UP000054481"/>
    </source>
</evidence>
<organism evidence="5 6">
    <name type="scientific">Hirsutella minnesotensis 3608</name>
    <dbReference type="NCBI Taxonomy" id="1043627"/>
    <lineage>
        <taxon>Eukaryota</taxon>
        <taxon>Fungi</taxon>
        <taxon>Dikarya</taxon>
        <taxon>Ascomycota</taxon>
        <taxon>Pezizomycotina</taxon>
        <taxon>Sordariomycetes</taxon>
        <taxon>Hypocreomycetidae</taxon>
        <taxon>Hypocreales</taxon>
        <taxon>Ophiocordycipitaceae</taxon>
        <taxon>Hirsutella</taxon>
    </lineage>
</organism>
<keyword evidence="2 3" id="KW-0378">Hydrolase</keyword>
<evidence type="ECO:0000259" key="4">
    <source>
        <dbReference type="Pfam" id="PF00135"/>
    </source>
</evidence>
<dbReference type="PANTHER" id="PTHR43918:SF4">
    <property type="entry name" value="CARBOXYLIC ESTER HYDROLASE"/>
    <property type="match status" value="1"/>
</dbReference>
<feature type="signal peptide" evidence="3">
    <location>
        <begin position="1"/>
        <end position="19"/>
    </location>
</feature>
<dbReference type="InterPro" id="IPR029058">
    <property type="entry name" value="AB_hydrolase_fold"/>
</dbReference>
<dbReference type="ESTHER" id="9hypo-a0a0f7zus6">
    <property type="family name" value="Fungal_carboxylesterase_lipase"/>
</dbReference>
<dbReference type="InterPro" id="IPR002018">
    <property type="entry name" value="CarbesteraseB"/>
</dbReference>
<keyword evidence="6" id="KW-1185">Reference proteome</keyword>
<sequence>MGALGELTLALVATRLAFANPIEPFDHTQCAVSRFIEVQTVQGTVVGHAADNSPCVVEYLGIPYAKPPVGDLRFAAPQRLDSGSRGRLEASRFGYDCPMTPIPPVTQYPGLTPQAPKFIAQLAAATGKPQSEDCLTLNIWSKTTPSAVKSAKPVFVYFYGGRFATGHTNSPLFTGKYFADAEDIVVVTVNYRTNIFGFPGAPGQVQNLGLRDQRVAIEWLRDNVGSFGGDAGKITIAGQSAGAVGVDYYAYAYKDDPIVSGIIAHSGTALSFPTQTSGVTERNWAAVVRAVGCEGGQDVMACMRRADWRRIEEAQAAVKSGKTTSRIRAQSPFYPLPDGQVVFADYTNLTRTGHFAHVPILFGNNDNEAGYYVVSAYAAGVVATTEETQELNLESFTCPVASQVRARRAHGVQAWAYRYLADWDNTRLYPTSGAYHGVELNMIFGTSADVTGIATSAQQQRLTRLMQRAWFNFCNDPHQGLTKFGWPDSRKVPRRSLLLAEIMNQRHSF</sequence>
<dbReference type="Gene3D" id="3.40.50.1820">
    <property type="entry name" value="alpha/beta hydrolase"/>
    <property type="match status" value="2"/>
</dbReference>
<proteinExistence type="inferred from homology"/>
<dbReference type="InterPro" id="IPR019826">
    <property type="entry name" value="Carboxylesterase_B_AS"/>
</dbReference>
<protein>
    <recommendedName>
        <fullName evidence="3">Carboxylic ester hydrolase</fullName>
        <ecNumber evidence="3">3.1.1.-</ecNumber>
    </recommendedName>
</protein>
<feature type="domain" description="Carboxylesterase type B" evidence="4">
    <location>
        <begin position="37"/>
        <end position="381"/>
    </location>
</feature>
<gene>
    <name evidence="5" type="ORF">HIM_05304</name>
</gene>
<dbReference type="PANTHER" id="PTHR43918">
    <property type="entry name" value="ACETYLCHOLINESTERASE"/>
    <property type="match status" value="1"/>
</dbReference>
<evidence type="ECO:0000256" key="1">
    <source>
        <dbReference type="ARBA" id="ARBA00005964"/>
    </source>
</evidence>
<evidence type="ECO:0000256" key="3">
    <source>
        <dbReference type="RuleBase" id="RU361235"/>
    </source>
</evidence>